<proteinExistence type="predicted"/>
<dbReference type="OrthoDB" id="9787241at2"/>
<reference evidence="2 3" key="1">
    <citation type="journal article" date="2011" name="Stand. Genomic Sci.">
        <title>Complete genome sequence of Treponema succinifaciens type strain (6091).</title>
        <authorList>
            <person name="Han C."/>
            <person name="Gronow S."/>
            <person name="Teshima H."/>
            <person name="Lapidus A."/>
            <person name="Nolan M."/>
            <person name="Lucas S."/>
            <person name="Hammon N."/>
            <person name="Deshpande S."/>
            <person name="Cheng J.F."/>
            <person name="Zeytun A."/>
            <person name="Tapia R."/>
            <person name="Goodwin L."/>
            <person name="Pitluck S."/>
            <person name="Liolios K."/>
            <person name="Pagani I."/>
            <person name="Ivanova N."/>
            <person name="Mavromatis K."/>
            <person name="Mikhailova N."/>
            <person name="Huntemann M."/>
            <person name="Pati A."/>
            <person name="Chen A."/>
            <person name="Palaniappan K."/>
            <person name="Land M."/>
            <person name="Hauser L."/>
            <person name="Brambilla E.M."/>
            <person name="Rohde M."/>
            <person name="Goker M."/>
            <person name="Woyke T."/>
            <person name="Bristow J."/>
            <person name="Eisen J.A."/>
            <person name="Markowitz V."/>
            <person name="Hugenholtz P."/>
            <person name="Kyrpides N.C."/>
            <person name="Klenk H.P."/>
            <person name="Detter J.C."/>
        </authorList>
    </citation>
    <scope>NUCLEOTIDE SEQUENCE [LARGE SCALE GENOMIC DNA]</scope>
    <source>
        <strain evidence="3">ATCC 33096 / DSM 2489 / 6091</strain>
    </source>
</reference>
<protein>
    <submittedName>
        <fullName evidence="2">Crispr-associated protein cas6</fullName>
    </submittedName>
</protein>
<dbReference type="AlphaFoldDB" id="F2NWE0"/>
<name>F2NWE0_TRES6</name>
<organism evidence="2 3">
    <name type="scientific">Treponema succinifaciens (strain ATCC 33096 / DSM 2489 / 6091)</name>
    <dbReference type="NCBI Taxonomy" id="869209"/>
    <lineage>
        <taxon>Bacteria</taxon>
        <taxon>Pseudomonadati</taxon>
        <taxon>Spirochaetota</taxon>
        <taxon>Spirochaetia</taxon>
        <taxon>Spirochaetales</taxon>
        <taxon>Treponemataceae</taxon>
        <taxon>Treponema</taxon>
    </lineage>
</organism>
<sequence length="304" mass="34561">MKLSFLQFEFNLEFLKPAIVSANPLFVLRGMLGKNLRSMCCISRQSVCGECLYSKTCVYSYIFETILPSDNSVLPGRNKGCHPYSLSVKNREHKNPLTEYSFILTLFGKSVEYLPYIYAAFVRAGNDGIFKSRAQFRIKSVVSGGKNILIDENHIDMEIPPQIWDSNEGLKSRPHEILVELNSPLRFKFGGRYGTDFSAQDFMGCLYRRAKTLCSLYGEVLEDDCQKYIPSESLEITDRKIRWIDFNHYSARQKNAMELGGSVGNFKITGNFSDFELSLLELNKIAGAGKNTNFGLGQIDYWSK</sequence>
<dbReference type="Proteomes" id="UP000006852">
    <property type="component" value="Chromosome"/>
</dbReference>
<dbReference type="KEGG" id="tsu:Tresu_2192"/>
<dbReference type="eggNOG" id="COG5551">
    <property type="taxonomic scope" value="Bacteria"/>
</dbReference>
<gene>
    <name evidence="2" type="ordered locus">Tresu_2192</name>
</gene>
<dbReference type="RefSeq" id="WP_013702313.1">
    <property type="nucleotide sequence ID" value="NC_015385.1"/>
</dbReference>
<reference evidence="3" key="2">
    <citation type="submission" date="2011-04" db="EMBL/GenBank/DDBJ databases">
        <title>The complete genome of chromosome of Treponema succinifaciens DSM 2489.</title>
        <authorList>
            <person name="Lucas S."/>
            <person name="Copeland A."/>
            <person name="Lapidus A."/>
            <person name="Bruce D."/>
            <person name="Goodwin L."/>
            <person name="Pitluck S."/>
            <person name="Peters L."/>
            <person name="Kyrpides N."/>
            <person name="Mavromatis K."/>
            <person name="Ivanova N."/>
            <person name="Ovchinnikova G."/>
            <person name="Teshima H."/>
            <person name="Detter J.C."/>
            <person name="Tapia R."/>
            <person name="Han C."/>
            <person name="Land M."/>
            <person name="Hauser L."/>
            <person name="Markowitz V."/>
            <person name="Cheng J.-F."/>
            <person name="Hugenholtz P."/>
            <person name="Woyke T."/>
            <person name="Wu D."/>
            <person name="Gronow S."/>
            <person name="Wellnitz S."/>
            <person name="Brambilla E."/>
            <person name="Klenk H.-P."/>
            <person name="Eisen J.A."/>
        </authorList>
    </citation>
    <scope>NUCLEOTIDE SEQUENCE [LARGE SCALE GENOMIC DNA]</scope>
    <source>
        <strain evidence="3">ATCC 33096 / DSM 2489 / 6091</strain>
    </source>
</reference>
<dbReference type="Pfam" id="PF10040">
    <property type="entry name" value="CRISPR_Cas6"/>
    <property type="match status" value="1"/>
</dbReference>
<accession>F2NWE0</accession>
<dbReference type="EMBL" id="CP002631">
    <property type="protein sequence ID" value="AEB15061.1"/>
    <property type="molecule type" value="Genomic_DNA"/>
</dbReference>
<dbReference type="InterPro" id="IPR019267">
    <property type="entry name" value="CRISPR-assoc_Cas6_C"/>
</dbReference>
<evidence type="ECO:0000259" key="1">
    <source>
        <dbReference type="Pfam" id="PF10040"/>
    </source>
</evidence>
<feature type="domain" description="CRISPR-associated protein Cas6 C-terminal" evidence="1">
    <location>
        <begin position="179"/>
        <end position="299"/>
    </location>
</feature>
<dbReference type="HOGENOM" id="CLU_050021_0_0_12"/>
<dbReference type="Gene3D" id="3.30.70.1900">
    <property type="match status" value="1"/>
</dbReference>
<evidence type="ECO:0000313" key="2">
    <source>
        <dbReference type="EMBL" id="AEB15061.1"/>
    </source>
</evidence>
<evidence type="ECO:0000313" key="3">
    <source>
        <dbReference type="Proteomes" id="UP000006852"/>
    </source>
</evidence>
<dbReference type="STRING" id="869209.Tresu_2192"/>
<dbReference type="GeneID" id="302999313"/>
<keyword evidence="3" id="KW-1185">Reference proteome</keyword>